<sequence>MGGPYVLAAAHASATVVGTLPCRNIYVIRRQHVVATLSSLRRRSVAAFSVAAVAGVTAAGVVLAGGTASAGTISGPLYRDPTTAVVRWVAANPGDSRVGVIRDKIASQPQARWFANFNPSTAQSEAASFVGAANSAGQIPVLSIYEITNRDCGGASAGGAPDLNQYQTWVSNFARGLGNQTVIIILETDSLALLTCLNSNEINARNQAISTATRTLKAANPNAKVYLDGGHSTWNSANETANRLRAAGVQYADGFFTNVSNFNPTSSEANFGRNVISALNGMGISGKRQVIDTSRNGGASGDWCGDDNTDRRIGQYPTTNTGDNNIDAYLWVKPPGEADGCRYTAGSFQPDLAFSLANGAPNPPVTTPPTTAPPTTAPPTTPPPTTAPPTTAPPTTPPPAGNGCTASVVVNQWNGGFTASVTVTAGDSALNGWNVSISLPGGASVTSTWSAQSSGTSGTVRFTNVSYNGQVGARQSTNFGFQGTGTGPGATATCTAN</sequence>
<evidence type="ECO:0000259" key="4">
    <source>
        <dbReference type="PROSITE" id="PS51173"/>
    </source>
</evidence>
<keyword evidence="1" id="KW-0624">Polysaccharide degradation</keyword>
<dbReference type="Gene3D" id="3.20.20.40">
    <property type="entry name" value="1, 4-beta cellobiohydrolase"/>
    <property type="match status" value="1"/>
</dbReference>
<keyword evidence="1" id="KW-0136">Cellulose degradation</keyword>
<feature type="region of interest" description="Disordered" evidence="2">
    <location>
        <begin position="355"/>
        <end position="404"/>
    </location>
</feature>
<dbReference type="InterPro" id="IPR036434">
    <property type="entry name" value="Beta_cellobiohydrolase_sf"/>
</dbReference>
<proteinExistence type="inferred from homology"/>
<dbReference type="Pfam" id="PF01341">
    <property type="entry name" value="Glyco_hydro_6"/>
    <property type="match status" value="1"/>
</dbReference>
<keyword evidence="6" id="KW-1185">Reference proteome</keyword>
<dbReference type="InterPro" id="IPR008965">
    <property type="entry name" value="CBM2/CBM3_carb-bd_dom_sf"/>
</dbReference>
<dbReference type="InterPro" id="IPR001919">
    <property type="entry name" value="CBD2"/>
</dbReference>
<feature type="domain" description="CBM2" evidence="4">
    <location>
        <begin position="397"/>
        <end position="497"/>
    </location>
</feature>
<dbReference type="GO" id="GO:0030245">
    <property type="term" value="P:cellulose catabolic process"/>
    <property type="evidence" value="ECO:0007669"/>
    <property type="project" value="UniProtKB-KW"/>
</dbReference>
<evidence type="ECO:0000256" key="3">
    <source>
        <dbReference type="SAM" id="Phobius"/>
    </source>
</evidence>
<reference evidence="5 6" key="1">
    <citation type="submission" date="2017-03" db="EMBL/GenBank/DDBJ databases">
        <title>Whole genome sequence of Micromonospora wenchangensis, isolated from mangrove soil.</title>
        <authorList>
            <person name="Yang H."/>
        </authorList>
    </citation>
    <scope>NUCLEOTIDE SEQUENCE [LARGE SCALE GENOMIC DNA]</scope>
    <source>
        <strain evidence="5 6">CCTCC AA 2012002</strain>
    </source>
</reference>
<dbReference type="OrthoDB" id="309899at2"/>
<dbReference type="EMBL" id="MZMV01000014">
    <property type="protein sequence ID" value="OWV08876.1"/>
    <property type="molecule type" value="Genomic_DNA"/>
</dbReference>
<keyword evidence="3" id="KW-0472">Membrane</keyword>
<keyword evidence="1 5" id="KW-0378">Hydrolase</keyword>
<dbReference type="AlphaFoldDB" id="A0A246RNN0"/>
<dbReference type="PRINTS" id="PR00733">
    <property type="entry name" value="GLHYDRLASE6"/>
</dbReference>
<dbReference type="GO" id="GO:0004553">
    <property type="term" value="F:hydrolase activity, hydrolyzing O-glycosyl compounds"/>
    <property type="evidence" value="ECO:0007669"/>
    <property type="project" value="InterPro"/>
</dbReference>
<evidence type="ECO:0000256" key="2">
    <source>
        <dbReference type="SAM" id="MobiDB-lite"/>
    </source>
</evidence>
<dbReference type="SMART" id="SM00637">
    <property type="entry name" value="CBD_II"/>
    <property type="match status" value="1"/>
</dbReference>
<dbReference type="InterPro" id="IPR012291">
    <property type="entry name" value="CBM2_carb-bd_dom_sf"/>
</dbReference>
<evidence type="ECO:0000313" key="5">
    <source>
        <dbReference type="EMBL" id="OWV08876.1"/>
    </source>
</evidence>
<keyword evidence="3" id="KW-0812">Transmembrane</keyword>
<keyword evidence="1" id="KW-0119">Carbohydrate metabolism</keyword>
<dbReference type="SUPFAM" id="SSF51989">
    <property type="entry name" value="Glycosyl hydrolases family 6, cellulases"/>
    <property type="match status" value="1"/>
</dbReference>
<dbReference type="PANTHER" id="PTHR34876">
    <property type="match status" value="1"/>
</dbReference>
<evidence type="ECO:0000256" key="1">
    <source>
        <dbReference type="RuleBase" id="RU361186"/>
    </source>
</evidence>
<gene>
    <name evidence="5" type="ORF">B5D80_11005</name>
</gene>
<dbReference type="EC" id="3.2.1.-" evidence="1"/>
<dbReference type="PROSITE" id="PS51173">
    <property type="entry name" value="CBM2"/>
    <property type="match status" value="1"/>
</dbReference>
<dbReference type="GO" id="GO:0030247">
    <property type="term" value="F:polysaccharide binding"/>
    <property type="evidence" value="ECO:0007669"/>
    <property type="project" value="UniProtKB-UniRule"/>
</dbReference>
<comment type="caution">
    <text evidence="5">The sequence shown here is derived from an EMBL/GenBank/DDBJ whole genome shotgun (WGS) entry which is preliminary data.</text>
</comment>
<dbReference type="SUPFAM" id="SSF49384">
    <property type="entry name" value="Carbohydrate-binding domain"/>
    <property type="match status" value="1"/>
</dbReference>
<evidence type="ECO:0000313" key="6">
    <source>
        <dbReference type="Proteomes" id="UP000197174"/>
    </source>
</evidence>
<dbReference type="Gene3D" id="2.60.40.290">
    <property type="match status" value="1"/>
</dbReference>
<organism evidence="5 6">
    <name type="scientific">Micromonospora wenchangensis</name>
    <dbReference type="NCBI Taxonomy" id="1185415"/>
    <lineage>
        <taxon>Bacteria</taxon>
        <taxon>Bacillati</taxon>
        <taxon>Actinomycetota</taxon>
        <taxon>Actinomycetes</taxon>
        <taxon>Micromonosporales</taxon>
        <taxon>Micromonosporaceae</taxon>
        <taxon>Micromonospora</taxon>
    </lineage>
</organism>
<feature type="compositionally biased region" description="Pro residues" evidence="2">
    <location>
        <begin position="361"/>
        <end position="400"/>
    </location>
</feature>
<keyword evidence="3" id="KW-1133">Transmembrane helix</keyword>
<accession>A0A246RNN0</accession>
<comment type="similarity">
    <text evidence="1">Belongs to the glycosyl hydrolase family 6.</text>
</comment>
<feature type="transmembrane region" description="Helical" evidence="3">
    <location>
        <begin position="6"/>
        <end position="26"/>
    </location>
</feature>
<protein>
    <recommendedName>
        <fullName evidence="1">Glucanase</fullName>
        <ecNumber evidence="1">3.2.1.-</ecNumber>
    </recommendedName>
</protein>
<dbReference type="InterPro" id="IPR016288">
    <property type="entry name" value="Beta_cellobiohydrolase"/>
</dbReference>
<keyword evidence="1" id="KW-0326">Glycosidase</keyword>
<feature type="transmembrane region" description="Helical" evidence="3">
    <location>
        <begin position="46"/>
        <end position="66"/>
    </location>
</feature>
<dbReference type="Proteomes" id="UP000197174">
    <property type="component" value="Unassembled WGS sequence"/>
</dbReference>
<dbReference type="Pfam" id="PF00553">
    <property type="entry name" value="CBM_2"/>
    <property type="match status" value="1"/>
</dbReference>
<dbReference type="PANTHER" id="PTHR34876:SF4">
    <property type="entry name" value="1,4-BETA-D-GLUCAN CELLOBIOHYDROLASE C-RELATED"/>
    <property type="match status" value="1"/>
</dbReference>
<name>A0A246RNN0_9ACTN</name>